<dbReference type="InterPro" id="IPR029058">
    <property type="entry name" value="AB_hydrolase_fold"/>
</dbReference>
<evidence type="ECO:0000313" key="4">
    <source>
        <dbReference type="Proteomes" id="UP001314681"/>
    </source>
</evidence>
<dbReference type="EMBL" id="JAHQCX010000024">
    <property type="protein sequence ID" value="MBU9728819.1"/>
    <property type="molecule type" value="Genomic_DNA"/>
</dbReference>
<accession>A0ABS6KE88</accession>
<organism evidence="3 4">
    <name type="scientific">Diplocloster modestus</name>
    <dbReference type="NCBI Taxonomy" id="2850322"/>
    <lineage>
        <taxon>Bacteria</taxon>
        <taxon>Bacillati</taxon>
        <taxon>Bacillota</taxon>
        <taxon>Clostridia</taxon>
        <taxon>Lachnospirales</taxon>
        <taxon>Lachnospiraceae</taxon>
        <taxon>Diplocloster</taxon>
    </lineage>
</organism>
<dbReference type="Pfam" id="PF00561">
    <property type="entry name" value="Abhydrolase_1"/>
    <property type="match status" value="1"/>
</dbReference>
<feature type="domain" description="AB hydrolase-1" evidence="2">
    <location>
        <begin position="20"/>
        <end position="119"/>
    </location>
</feature>
<evidence type="ECO:0000259" key="2">
    <source>
        <dbReference type="Pfam" id="PF00561"/>
    </source>
</evidence>
<dbReference type="PANTHER" id="PTHR43798">
    <property type="entry name" value="MONOACYLGLYCEROL LIPASE"/>
    <property type="match status" value="1"/>
</dbReference>
<dbReference type="Proteomes" id="UP001314681">
    <property type="component" value="Unassembled WGS sequence"/>
</dbReference>
<reference evidence="3 4" key="1">
    <citation type="submission" date="2021-06" db="EMBL/GenBank/DDBJ databases">
        <title>Description of novel taxa of the family Lachnospiraceae.</title>
        <authorList>
            <person name="Chaplin A.V."/>
            <person name="Sokolova S.R."/>
            <person name="Pikina A.P."/>
            <person name="Korzhanova M."/>
            <person name="Belova V."/>
            <person name="Korostin D."/>
            <person name="Efimov B.A."/>
        </authorList>
    </citation>
    <scope>NUCLEOTIDE SEQUENCE [LARGE SCALE GENOMIC DNA]</scope>
    <source>
        <strain evidence="3 4">ASD4241</strain>
    </source>
</reference>
<comment type="caution">
    <text evidence="3">The sequence shown here is derived from an EMBL/GenBank/DDBJ whole genome shotgun (WGS) entry which is preliminary data.</text>
</comment>
<dbReference type="GO" id="GO:0016787">
    <property type="term" value="F:hydrolase activity"/>
    <property type="evidence" value="ECO:0007669"/>
    <property type="project" value="UniProtKB-KW"/>
</dbReference>
<dbReference type="PANTHER" id="PTHR43798:SF31">
    <property type="entry name" value="AB HYDROLASE SUPERFAMILY PROTEIN YCLE"/>
    <property type="match status" value="1"/>
</dbReference>
<sequence length="234" mass="25916">MKIKVNGIELAYEKSGTGSPVIFLHGNGEDHTIFRETIEKLTSDYTVYALDSRCHGESSASEHLSYSLMAKDVVCFIRKLGIKKPVICGFSDGAITGILIAMRYPSLLAGLISCGANITPDGLKGRYRIWFRLVYAVTGDKLIGMMLREPHIPGPELQQIRIPVLVAAGEKDIIRLQHTKRIAAHMRHGALKIIKGENHGSYVVHSIKLYRIILPFLKNLNDCQNSEKTAAECS</sequence>
<dbReference type="InterPro" id="IPR000073">
    <property type="entry name" value="AB_hydrolase_1"/>
</dbReference>
<dbReference type="InterPro" id="IPR050266">
    <property type="entry name" value="AB_hydrolase_sf"/>
</dbReference>
<keyword evidence="1 3" id="KW-0378">Hydrolase</keyword>
<dbReference type="Gene3D" id="3.40.50.1820">
    <property type="entry name" value="alpha/beta hydrolase"/>
    <property type="match status" value="1"/>
</dbReference>
<gene>
    <name evidence="3" type="ORF">KTH90_22770</name>
</gene>
<name>A0ABS6KE88_9FIRM</name>
<protein>
    <submittedName>
        <fullName evidence="3">Alpha/beta hydrolase</fullName>
    </submittedName>
</protein>
<evidence type="ECO:0000313" key="3">
    <source>
        <dbReference type="EMBL" id="MBU9728819.1"/>
    </source>
</evidence>
<proteinExistence type="predicted"/>
<dbReference type="SUPFAM" id="SSF53474">
    <property type="entry name" value="alpha/beta-Hydrolases"/>
    <property type="match status" value="1"/>
</dbReference>
<dbReference type="RefSeq" id="WP_158352285.1">
    <property type="nucleotide sequence ID" value="NZ_JAHQCX010000024.1"/>
</dbReference>
<keyword evidence="4" id="KW-1185">Reference proteome</keyword>
<evidence type="ECO:0000256" key="1">
    <source>
        <dbReference type="ARBA" id="ARBA00022801"/>
    </source>
</evidence>